<dbReference type="RefSeq" id="XP_029316382.1">
    <property type="nucleotide sequence ID" value="XM_029460522.1"/>
</dbReference>
<comment type="subunit">
    <text evidence="8">Part of the mitochondrial complex I assembly/MCIA complex that comprises at least the core subunits TMEM126B, NDUFAF1, ECSIT and ACAD9 and complement subunits such as COA1 and TMEM186. Interacts with ECSIT. Interacts with ACAD9. At early stages of complex I assembly, it is found in intermediate subcomplexes that contain different subunits including NDUFB6, NDUFA6, NDUFA9, NDUFS3, NDUFS7, ND1, ND2 and ND3. Interacts with TMEM70 and TMEM242.</text>
</comment>
<evidence type="ECO:0000256" key="8">
    <source>
        <dbReference type="ARBA" id="ARBA00047124"/>
    </source>
</evidence>
<evidence type="ECO:0000256" key="4">
    <source>
        <dbReference type="ARBA" id="ARBA00023128"/>
    </source>
</evidence>
<dbReference type="GeneID" id="115027292"/>
<keyword evidence="5" id="KW-0143">Chaperone</keyword>
<sequence length="288" mass="33612">MSLPKMARLPSVRLLSSIQQQLLPSIAPLTEPRRAASRYEYRRPGEPKKDKYPFQPVNFSFSKGLEGIKKHFALLKKEVTDRWVGPEGKPLLEHMLEQNQVLWEFRGPESLKQWTVSSDHEIGGQSEAHLKLGRNNDTCFLYGTLSSTPPRDGETRYSGYCTMRSQQPLRSFDRKKHFDWSNFNTLHLRVRGDGRPWMINLATETYFSHQGDDMYNYFLYTRGGPYWQEVKIPFSKFFLTSRGRIQDSQHCVWLDKVNTIGFTLGDKADGPLPAGDRFHWRQQRLRSH</sequence>
<comment type="subcellular location">
    <subcellularLocation>
        <location evidence="1">Mitochondrion</location>
    </subcellularLocation>
</comment>
<evidence type="ECO:0000313" key="10">
    <source>
        <dbReference type="Proteomes" id="UP000504630"/>
    </source>
</evidence>
<name>A0A6J2S3S8_COTGO</name>
<dbReference type="FunCoup" id="A0A6J2S3S8">
    <property type="interactions" value="1319"/>
</dbReference>
<dbReference type="SUPFAM" id="SSF49785">
    <property type="entry name" value="Galactose-binding domain-like"/>
    <property type="match status" value="1"/>
</dbReference>
<dbReference type="InterPro" id="IPR008979">
    <property type="entry name" value="Galactose-bd-like_sf"/>
</dbReference>
<gene>
    <name evidence="11" type="primary">ndufaf1</name>
</gene>
<evidence type="ECO:0000256" key="5">
    <source>
        <dbReference type="ARBA" id="ARBA00023186"/>
    </source>
</evidence>
<keyword evidence="4" id="KW-0496">Mitochondrion</keyword>
<dbReference type="Proteomes" id="UP000504630">
    <property type="component" value="Chromosome 22"/>
</dbReference>
<dbReference type="InterPro" id="IPR013857">
    <property type="entry name" value="NADH-UbQ_OxRdtase-assoc_prot30"/>
</dbReference>
<dbReference type="GO" id="GO:0005739">
    <property type="term" value="C:mitochondrion"/>
    <property type="evidence" value="ECO:0007669"/>
    <property type="project" value="UniProtKB-SubCell"/>
</dbReference>
<dbReference type="InterPro" id="IPR039131">
    <property type="entry name" value="NDUFAF1"/>
</dbReference>
<dbReference type="GO" id="GO:0051082">
    <property type="term" value="F:unfolded protein binding"/>
    <property type="evidence" value="ECO:0007669"/>
    <property type="project" value="TreeGrafter"/>
</dbReference>
<comment type="function">
    <text evidence="6">As part of the MCIA complex, involved in the assembly of the mitochondrial complex I.</text>
</comment>
<dbReference type="GO" id="GO:0006120">
    <property type="term" value="P:mitochondrial electron transport, NADH to ubiquinone"/>
    <property type="evidence" value="ECO:0007669"/>
    <property type="project" value="TreeGrafter"/>
</dbReference>
<dbReference type="InParanoid" id="A0A6J2S3S8"/>
<dbReference type="OrthoDB" id="42561at2759"/>
<keyword evidence="10" id="KW-1185">Reference proteome</keyword>
<accession>A0A6J2S3S8</accession>
<dbReference type="AlphaFoldDB" id="A0A6J2S3S8"/>
<organism evidence="10 11">
    <name type="scientific">Cottoperca gobio</name>
    <name type="common">Frogmouth</name>
    <name type="synonym">Aphritis gobio</name>
    <dbReference type="NCBI Taxonomy" id="56716"/>
    <lineage>
        <taxon>Eukaryota</taxon>
        <taxon>Metazoa</taxon>
        <taxon>Chordata</taxon>
        <taxon>Craniata</taxon>
        <taxon>Vertebrata</taxon>
        <taxon>Euteleostomi</taxon>
        <taxon>Actinopterygii</taxon>
        <taxon>Neopterygii</taxon>
        <taxon>Teleostei</taxon>
        <taxon>Neoteleostei</taxon>
        <taxon>Acanthomorphata</taxon>
        <taxon>Eupercaria</taxon>
        <taxon>Perciformes</taxon>
        <taxon>Notothenioidei</taxon>
        <taxon>Bovichtidae</taxon>
        <taxon>Cottoperca</taxon>
    </lineage>
</organism>
<dbReference type="PANTHER" id="PTHR13194:SF18">
    <property type="entry name" value="COMPLEX I INTERMEDIATE-ASSOCIATED PROTEIN 30, MITOCHONDRIAL"/>
    <property type="match status" value="1"/>
</dbReference>
<protein>
    <recommendedName>
        <fullName evidence="3">Complex I intermediate-associated protein 30, mitochondrial</fullName>
    </recommendedName>
    <alternativeName>
        <fullName evidence="7">NADH dehydrogenase [ubiquinone] 1 alpha subcomplex assembly factor 1</fullName>
    </alternativeName>
</protein>
<proteinExistence type="inferred from homology"/>
<evidence type="ECO:0000256" key="2">
    <source>
        <dbReference type="ARBA" id="ARBA00007884"/>
    </source>
</evidence>
<evidence type="ECO:0000259" key="9">
    <source>
        <dbReference type="Pfam" id="PF08547"/>
    </source>
</evidence>
<evidence type="ECO:0000256" key="1">
    <source>
        <dbReference type="ARBA" id="ARBA00004173"/>
    </source>
</evidence>
<dbReference type="KEGG" id="cgob:115027292"/>
<dbReference type="PANTHER" id="PTHR13194">
    <property type="entry name" value="COMPLEX I INTERMEDIATE-ASSOCIATED PROTEIN 30"/>
    <property type="match status" value="1"/>
</dbReference>
<evidence type="ECO:0000256" key="7">
    <source>
        <dbReference type="ARBA" id="ARBA00031882"/>
    </source>
</evidence>
<evidence type="ECO:0000313" key="11">
    <source>
        <dbReference type="RefSeq" id="XP_029316382.1"/>
    </source>
</evidence>
<dbReference type="GO" id="GO:0032981">
    <property type="term" value="P:mitochondrial respiratory chain complex I assembly"/>
    <property type="evidence" value="ECO:0007669"/>
    <property type="project" value="TreeGrafter"/>
</dbReference>
<dbReference type="CTD" id="51103"/>
<feature type="domain" description="NADH:ubiquinone oxidoreductase intermediate-associated protein 30" evidence="9">
    <location>
        <begin position="103"/>
        <end position="271"/>
    </location>
</feature>
<evidence type="ECO:0000256" key="6">
    <source>
        <dbReference type="ARBA" id="ARBA00029396"/>
    </source>
</evidence>
<reference evidence="11" key="1">
    <citation type="submission" date="2025-08" db="UniProtKB">
        <authorList>
            <consortium name="RefSeq"/>
        </authorList>
    </citation>
    <scope>IDENTIFICATION</scope>
</reference>
<evidence type="ECO:0000256" key="3">
    <source>
        <dbReference type="ARBA" id="ARBA00020004"/>
    </source>
</evidence>
<comment type="similarity">
    <text evidence="2">Belongs to the CIA30 family.</text>
</comment>
<dbReference type="Pfam" id="PF08547">
    <property type="entry name" value="CIA30"/>
    <property type="match status" value="1"/>
</dbReference>